<dbReference type="KEGG" id="ccro:CMC5_036850"/>
<organism evidence="1 2">
    <name type="scientific">Chondromyces crocatus</name>
    <dbReference type="NCBI Taxonomy" id="52"/>
    <lineage>
        <taxon>Bacteria</taxon>
        <taxon>Pseudomonadati</taxon>
        <taxon>Myxococcota</taxon>
        <taxon>Polyangia</taxon>
        <taxon>Polyangiales</taxon>
        <taxon>Polyangiaceae</taxon>
        <taxon>Chondromyces</taxon>
    </lineage>
</organism>
<sequence length="145" mass="16190">MQRDAAEKIASIALECSQRIDESVHYVAEQNEGVAKAYKPVAGRISGYLFTEVLAPIWNEHDELAPDWYRNQKHATKPGKPRIRIEVRDRLLSVLGEVDAAIRTTISIAESGCDEEGAARYRASIGNIADYVSIARTYIESLKLE</sequence>
<proteinExistence type="predicted"/>
<dbReference type="RefSeq" id="WP_050431603.1">
    <property type="nucleotide sequence ID" value="NZ_CP012159.1"/>
</dbReference>
<evidence type="ECO:0000313" key="2">
    <source>
        <dbReference type="Proteomes" id="UP000067626"/>
    </source>
</evidence>
<dbReference type="AlphaFoldDB" id="A0A0K1EG28"/>
<dbReference type="STRING" id="52.CMC5_036850"/>
<accession>A0A0K1EG28</accession>
<name>A0A0K1EG28_CHOCO</name>
<gene>
    <name evidence="1" type="ORF">CMC5_036850</name>
</gene>
<reference evidence="1 2" key="1">
    <citation type="submission" date="2015-07" db="EMBL/GenBank/DDBJ databases">
        <title>Genome analysis of myxobacterium Chondromyces crocatus Cm c5 reveals a high potential for natural compound synthesis and the genetic basis for the loss of fruiting body formation.</title>
        <authorList>
            <person name="Zaburannyi N."/>
            <person name="Bunk B."/>
            <person name="Maier J."/>
            <person name="Overmann J."/>
            <person name="Mueller R."/>
        </authorList>
    </citation>
    <scope>NUCLEOTIDE SEQUENCE [LARGE SCALE GENOMIC DNA]</scope>
    <source>
        <strain evidence="1 2">Cm c5</strain>
    </source>
</reference>
<keyword evidence="2" id="KW-1185">Reference proteome</keyword>
<dbReference type="EMBL" id="CP012159">
    <property type="protein sequence ID" value="AKT39538.1"/>
    <property type="molecule type" value="Genomic_DNA"/>
</dbReference>
<protein>
    <submittedName>
        <fullName evidence="1">Uncharacterized protein</fullName>
    </submittedName>
</protein>
<dbReference type="Proteomes" id="UP000067626">
    <property type="component" value="Chromosome"/>
</dbReference>
<evidence type="ECO:0000313" key="1">
    <source>
        <dbReference type="EMBL" id="AKT39538.1"/>
    </source>
</evidence>
<dbReference type="OrthoDB" id="5511458at2"/>